<comment type="caution">
    <text evidence="1">The sequence shown here is derived from an EMBL/GenBank/DDBJ whole genome shotgun (WGS) entry which is preliminary data.</text>
</comment>
<proteinExistence type="predicted"/>
<evidence type="ECO:0000313" key="2">
    <source>
        <dbReference type="Proteomes" id="UP000308365"/>
    </source>
</evidence>
<gene>
    <name evidence="1" type="ORF">EI555_014280</name>
</gene>
<evidence type="ECO:0000313" key="1">
    <source>
        <dbReference type="EMBL" id="TKC43370.1"/>
    </source>
</evidence>
<dbReference type="EMBL" id="RWIC01000476">
    <property type="protein sequence ID" value="TKC43370.1"/>
    <property type="molecule type" value="Genomic_DNA"/>
</dbReference>
<sequence length="79" mass="9112">EQKDGEITPHFQPMILQFLACPLSEKTLRCEESTDELINEYGVNQYVGRKTVSTLTVHIALVFQQDNSIRSLKENFLQQ</sequence>
<feature type="non-terminal residue" evidence="1">
    <location>
        <position position="1"/>
    </location>
</feature>
<dbReference type="AlphaFoldDB" id="A0A4V5P8C5"/>
<accession>A0A4V5P8C5</accession>
<organism evidence="1 2">
    <name type="scientific">Monodon monoceros</name>
    <name type="common">Narwhal</name>
    <name type="synonym">Ceratodon monodon</name>
    <dbReference type="NCBI Taxonomy" id="40151"/>
    <lineage>
        <taxon>Eukaryota</taxon>
        <taxon>Metazoa</taxon>
        <taxon>Chordata</taxon>
        <taxon>Craniata</taxon>
        <taxon>Vertebrata</taxon>
        <taxon>Euteleostomi</taxon>
        <taxon>Mammalia</taxon>
        <taxon>Eutheria</taxon>
        <taxon>Laurasiatheria</taxon>
        <taxon>Artiodactyla</taxon>
        <taxon>Whippomorpha</taxon>
        <taxon>Cetacea</taxon>
        <taxon>Odontoceti</taxon>
        <taxon>Monodontidae</taxon>
        <taxon>Monodon</taxon>
    </lineage>
</organism>
<reference evidence="2" key="1">
    <citation type="journal article" date="2019" name="IScience">
        <title>Narwhal Genome Reveals Long-Term Low Genetic Diversity despite Current Large Abundance Size.</title>
        <authorList>
            <person name="Westbury M.V."/>
            <person name="Petersen B."/>
            <person name="Garde E."/>
            <person name="Heide-Jorgensen M.P."/>
            <person name="Lorenzen E.D."/>
        </authorList>
    </citation>
    <scope>NUCLEOTIDE SEQUENCE [LARGE SCALE GENOMIC DNA]</scope>
</reference>
<name>A0A4V5P8C5_MONMO</name>
<protein>
    <submittedName>
        <fullName evidence="1">Uncharacterized protein</fullName>
    </submittedName>
</protein>
<dbReference type="Proteomes" id="UP000308365">
    <property type="component" value="Unassembled WGS sequence"/>
</dbReference>